<evidence type="ECO:0000259" key="5">
    <source>
        <dbReference type="PROSITE" id="PS50013"/>
    </source>
</evidence>
<comment type="subcellular location">
    <subcellularLocation>
        <location evidence="1">Nucleus</location>
    </subcellularLocation>
</comment>
<comment type="caution">
    <text evidence="6">The sequence shown here is derived from an EMBL/GenBank/DDBJ whole genome shotgun (WGS) entry which is preliminary data.</text>
</comment>
<name>A0AA39ZE64_9PEZI</name>
<dbReference type="PANTHER" id="PTHR22812">
    <property type="entry name" value="CHROMOBOX PROTEIN"/>
    <property type="match status" value="1"/>
</dbReference>
<dbReference type="InterPro" id="IPR023780">
    <property type="entry name" value="Chromo_domain"/>
</dbReference>
<dbReference type="InterPro" id="IPR023779">
    <property type="entry name" value="Chromodomain_CS"/>
</dbReference>
<sequence length="364" mass="38652">MPFVDDYMEDPPLQLIQSDLQESVEASYSRESSVALDFSGGAGPTVVNLHEEEELIINEQFNMPPALPEADMGMDAALFNDEPVPSSVKKRGRPSRSSTAASSETPAKSTPAAKTPRSTKSVGKSTATPKSAKNSAGPKSASRSTGRKRKAEEIEPEAEEESEEKSEAEVEATPATKRGRAGRPARTAGKAASARLSLKAANKPTRGRPKGSATSTEKKEKAAAKPKNKGGRPKKDTSANGAAAGEVYEVEAIRDSGIDDKTKAHKFLVKWKGYPESENTWEPKSNLKGAEELVREFEKSQKKTKAADAAAKVSAPKKEKAEKPAAEKKAAPAKGRGKAKAVKKVAPAKKPVGRPGRRGRSAKA</sequence>
<dbReference type="PROSITE" id="PS00598">
    <property type="entry name" value="CHROMO_1"/>
    <property type="match status" value="1"/>
</dbReference>
<feature type="compositionally biased region" description="Basic residues" evidence="4">
    <location>
        <begin position="335"/>
        <end position="364"/>
    </location>
</feature>
<evidence type="ECO:0000256" key="1">
    <source>
        <dbReference type="ARBA" id="ARBA00004123"/>
    </source>
</evidence>
<dbReference type="InterPro" id="IPR000953">
    <property type="entry name" value="Chromo/chromo_shadow_dom"/>
</dbReference>
<dbReference type="InterPro" id="IPR051219">
    <property type="entry name" value="Heterochromatin_chromo-domain"/>
</dbReference>
<feature type="compositionally biased region" description="Acidic residues" evidence="4">
    <location>
        <begin position="154"/>
        <end position="170"/>
    </location>
</feature>
<accession>A0AA39ZE64</accession>
<dbReference type="SUPFAM" id="SSF54160">
    <property type="entry name" value="Chromo domain-like"/>
    <property type="match status" value="1"/>
</dbReference>
<dbReference type="GO" id="GO:0005634">
    <property type="term" value="C:nucleus"/>
    <property type="evidence" value="ECO:0007669"/>
    <property type="project" value="UniProtKB-SubCell"/>
</dbReference>
<dbReference type="GO" id="GO:0006338">
    <property type="term" value="P:chromatin remodeling"/>
    <property type="evidence" value="ECO:0007669"/>
    <property type="project" value="UniProtKB-ARBA"/>
</dbReference>
<dbReference type="CDD" id="cd00024">
    <property type="entry name" value="CD_CSD"/>
    <property type="match status" value="1"/>
</dbReference>
<dbReference type="PROSITE" id="PS50013">
    <property type="entry name" value="CHROMO_2"/>
    <property type="match status" value="1"/>
</dbReference>
<organism evidence="6 7">
    <name type="scientific">Cercophora samala</name>
    <dbReference type="NCBI Taxonomy" id="330535"/>
    <lineage>
        <taxon>Eukaryota</taxon>
        <taxon>Fungi</taxon>
        <taxon>Dikarya</taxon>
        <taxon>Ascomycota</taxon>
        <taxon>Pezizomycotina</taxon>
        <taxon>Sordariomycetes</taxon>
        <taxon>Sordariomycetidae</taxon>
        <taxon>Sordariales</taxon>
        <taxon>Lasiosphaeriaceae</taxon>
        <taxon>Cercophora</taxon>
    </lineage>
</organism>
<proteinExistence type="predicted"/>
<evidence type="ECO:0000256" key="2">
    <source>
        <dbReference type="ARBA" id="ARBA00011353"/>
    </source>
</evidence>
<evidence type="ECO:0000256" key="4">
    <source>
        <dbReference type="SAM" id="MobiDB-lite"/>
    </source>
</evidence>
<feature type="region of interest" description="Disordered" evidence="4">
    <location>
        <begin position="64"/>
        <end position="248"/>
    </location>
</feature>
<feature type="compositionally biased region" description="Polar residues" evidence="4">
    <location>
        <begin position="116"/>
        <end position="134"/>
    </location>
</feature>
<feature type="compositionally biased region" description="Low complexity" evidence="4">
    <location>
        <begin position="184"/>
        <end position="201"/>
    </location>
</feature>
<feature type="compositionally biased region" description="Basic and acidic residues" evidence="4">
    <location>
        <begin position="316"/>
        <end position="330"/>
    </location>
</feature>
<evidence type="ECO:0000313" key="6">
    <source>
        <dbReference type="EMBL" id="KAK0669318.1"/>
    </source>
</evidence>
<evidence type="ECO:0000256" key="3">
    <source>
        <dbReference type="ARBA" id="ARBA00023242"/>
    </source>
</evidence>
<dbReference type="AlphaFoldDB" id="A0AA39ZE64"/>
<dbReference type="Gene3D" id="2.40.50.40">
    <property type="match status" value="1"/>
</dbReference>
<keyword evidence="7" id="KW-1185">Reference proteome</keyword>
<comment type="subunit">
    <text evidence="2">Component of the NuA4 histone acetyltransferase complex.</text>
</comment>
<feature type="compositionally biased region" description="Polar residues" evidence="4">
    <location>
        <begin position="95"/>
        <end position="108"/>
    </location>
</feature>
<dbReference type="EMBL" id="JAULSY010000044">
    <property type="protein sequence ID" value="KAK0669318.1"/>
    <property type="molecule type" value="Genomic_DNA"/>
</dbReference>
<gene>
    <name evidence="6" type="ORF">QBC41DRAFT_364796</name>
</gene>
<feature type="region of interest" description="Disordered" evidence="4">
    <location>
        <begin position="298"/>
        <end position="364"/>
    </location>
</feature>
<feature type="domain" description="Chromo" evidence="5">
    <location>
        <begin position="248"/>
        <end position="309"/>
    </location>
</feature>
<dbReference type="InterPro" id="IPR016197">
    <property type="entry name" value="Chromo-like_dom_sf"/>
</dbReference>
<dbReference type="Pfam" id="PF00385">
    <property type="entry name" value="Chromo"/>
    <property type="match status" value="1"/>
</dbReference>
<reference evidence="6" key="1">
    <citation type="submission" date="2023-06" db="EMBL/GenBank/DDBJ databases">
        <title>Genome-scale phylogeny and comparative genomics of the fungal order Sordariales.</title>
        <authorList>
            <consortium name="Lawrence Berkeley National Laboratory"/>
            <person name="Hensen N."/>
            <person name="Bonometti L."/>
            <person name="Westerberg I."/>
            <person name="Brannstrom I.O."/>
            <person name="Guillou S."/>
            <person name="Cros-Aarteil S."/>
            <person name="Calhoun S."/>
            <person name="Haridas S."/>
            <person name="Kuo A."/>
            <person name="Mondo S."/>
            <person name="Pangilinan J."/>
            <person name="Riley R."/>
            <person name="Labutti K."/>
            <person name="Andreopoulos B."/>
            <person name="Lipzen A."/>
            <person name="Chen C."/>
            <person name="Yanf M."/>
            <person name="Daum C."/>
            <person name="Ng V."/>
            <person name="Clum A."/>
            <person name="Steindorff A."/>
            <person name="Ohm R."/>
            <person name="Martin F."/>
            <person name="Silar P."/>
            <person name="Natvig D."/>
            <person name="Lalanne C."/>
            <person name="Gautier V."/>
            <person name="Ament-Velasquez S.L."/>
            <person name="Kruys A."/>
            <person name="Hutchinson M.I."/>
            <person name="Powell A.J."/>
            <person name="Barry K."/>
            <person name="Miller A.N."/>
            <person name="Grigoriev I.V."/>
            <person name="Debuchy R."/>
            <person name="Gladieux P."/>
            <person name="Thoren M.H."/>
            <person name="Johannesson H."/>
        </authorList>
    </citation>
    <scope>NUCLEOTIDE SEQUENCE</scope>
    <source>
        <strain evidence="6">CBS 307.81</strain>
    </source>
</reference>
<dbReference type="SMART" id="SM00298">
    <property type="entry name" value="CHROMO"/>
    <property type="match status" value="1"/>
</dbReference>
<protein>
    <recommendedName>
        <fullName evidence="5">Chromo domain-containing protein</fullName>
    </recommendedName>
</protein>
<keyword evidence="3" id="KW-0539">Nucleus</keyword>
<evidence type="ECO:0000313" key="7">
    <source>
        <dbReference type="Proteomes" id="UP001174997"/>
    </source>
</evidence>
<dbReference type="Proteomes" id="UP001174997">
    <property type="component" value="Unassembled WGS sequence"/>
</dbReference>